<feature type="compositionally biased region" description="Basic and acidic residues" evidence="1">
    <location>
        <begin position="73"/>
        <end position="96"/>
    </location>
</feature>
<dbReference type="EMBL" id="JALNTZ010000002">
    <property type="protein sequence ID" value="KAJ3661653.1"/>
    <property type="molecule type" value="Genomic_DNA"/>
</dbReference>
<sequence length="96" mass="10267">MPGVPPGQMAFEVDAAELPSGEPNWTLTNDDDCDKTVVKTSLQVRVIIDPMSGVPPGANGLGGGPGGLANQRSDMDVGQRRRRCYRGDSNNHDCHY</sequence>
<dbReference type="AlphaFoldDB" id="A0AA38IU31"/>
<organism evidence="2 3">
    <name type="scientific">Zophobas morio</name>
    <dbReference type="NCBI Taxonomy" id="2755281"/>
    <lineage>
        <taxon>Eukaryota</taxon>
        <taxon>Metazoa</taxon>
        <taxon>Ecdysozoa</taxon>
        <taxon>Arthropoda</taxon>
        <taxon>Hexapoda</taxon>
        <taxon>Insecta</taxon>
        <taxon>Pterygota</taxon>
        <taxon>Neoptera</taxon>
        <taxon>Endopterygota</taxon>
        <taxon>Coleoptera</taxon>
        <taxon>Polyphaga</taxon>
        <taxon>Cucujiformia</taxon>
        <taxon>Tenebrionidae</taxon>
        <taxon>Zophobas</taxon>
    </lineage>
</organism>
<reference evidence="2" key="1">
    <citation type="journal article" date="2023" name="G3 (Bethesda)">
        <title>Whole genome assemblies of Zophobas morio and Tenebrio molitor.</title>
        <authorList>
            <person name="Kaur S."/>
            <person name="Stinson S.A."/>
            <person name="diCenzo G.C."/>
        </authorList>
    </citation>
    <scope>NUCLEOTIDE SEQUENCE</scope>
    <source>
        <strain evidence="2">QUZm001</strain>
    </source>
</reference>
<protein>
    <submittedName>
        <fullName evidence="2">Uncharacterized protein</fullName>
    </submittedName>
</protein>
<keyword evidence="3" id="KW-1185">Reference proteome</keyword>
<accession>A0AA38IU31</accession>
<evidence type="ECO:0000313" key="2">
    <source>
        <dbReference type="EMBL" id="KAJ3661653.1"/>
    </source>
</evidence>
<gene>
    <name evidence="2" type="ORF">Zmor_006041</name>
</gene>
<dbReference type="Proteomes" id="UP001168821">
    <property type="component" value="Unassembled WGS sequence"/>
</dbReference>
<feature type="region of interest" description="Disordered" evidence="1">
    <location>
        <begin position="50"/>
        <end position="96"/>
    </location>
</feature>
<proteinExistence type="predicted"/>
<evidence type="ECO:0000313" key="3">
    <source>
        <dbReference type="Proteomes" id="UP001168821"/>
    </source>
</evidence>
<name>A0AA38IU31_9CUCU</name>
<evidence type="ECO:0000256" key="1">
    <source>
        <dbReference type="SAM" id="MobiDB-lite"/>
    </source>
</evidence>
<comment type="caution">
    <text evidence="2">The sequence shown here is derived from an EMBL/GenBank/DDBJ whole genome shotgun (WGS) entry which is preliminary data.</text>
</comment>